<accession>A0AAW1QYW3</accession>
<dbReference type="InterPro" id="IPR053325">
    <property type="entry name" value="H3-Acetyl_Activator"/>
</dbReference>
<keyword evidence="3" id="KW-1185">Reference proteome</keyword>
<evidence type="ECO:0000313" key="3">
    <source>
        <dbReference type="Proteomes" id="UP001438707"/>
    </source>
</evidence>
<evidence type="ECO:0000313" key="2">
    <source>
        <dbReference type="EMBL" id="KAK9826661.1"/>
    </source>
</evidence>
<proteinExistence type="predicted"/>
<dbReference type="PANTHER" id="PTHR35706:SF1">
    <property type="entry name" value="EMBRYOGENESIS-LIKE PROTEIN"/>
    <property type="match status" value="1"/>
</dbReference>
<gene>
    <name evidence="2" type="ORF">WJX74_008471</name>
</gene>
<dbReference type="PANTHER" id="PTHR35706">
    <property type="entry name" value="F14O23.11 PROTEIN"/>
    <property type="match status" value="1"/>
</dbReference>
<reference evidence="2 3" key="1">
    <citation type="journal article" date="2024" name="Nat. Commun.">
        <title>Phylogenomics reveals the evolutionary origins of lichenization in chlorophyte algae.</title>
        <authorList>
            <person name="Puginier C."/>
            <person name="Libourel C."/>
            <person name="Otte J."/>
            <person name="Skaloud P."/>
            <person name="Haon M."/>
            <person name="Grisel S."/>
            <person name="Petersen M."/>
            <person name="Berrin J.G."/>
            <person name="Delaux P.M."/>
            <person name="Dal Grande F."/>
            <person name="Keller J."/>
        </authorList>
    </citation>
    <scope>NUCLEOTIDE SEQUENCE [LARGE SCALE GENOMIC DNA]</scope>
    <source>
        <strain evidence="2 3">SAG 2145</strain>
    </source>
</reference>
<evidence type="ECO:0000256" key="1">
    <source>
        <dbReference type="SAM" id="Coils"/>
    </source>
</evidence>
<dbReference type="AlphaFoldDB" id="A0AAW1QYW3"/>
<comment type="caution">
    <text evidence="2">The sequence shown here is derived from an EMBL/GenBank/DDBJ whole genome shotgun (WGS) entry which is preliminary data.</text>
</comment>
<dbReference type="Proteomes" id="UP001438707">
    <property type="component" value="Unassembled WGS sequence"/>
</dbReference>
<sequence>MQQERCVKGYRSPVCALVRQQAGGEAQHEGAFSTVDRHTPDRQPRLDDAFLKVSLLVKGKRFKSTMADFADDLETVNEKFVEARDEIEYAQEDAETLYFNESHSTAKQAVTACLDLFSSISNQLDEAERGKLQRSMGMKMEQLKEELAQLDTLHD</sequence>
<keyword evidence="1" id="KW-0175">Coiled coil</keyword>
<dbReference type="EMBL" id="JALJOS010000020">
    <property type="protein sequence ID" value="KAK9826661.1"/>
    <property type="molecule type" value="Genomic_DNA"/>
</dbReference>
<name>A0AAW1QYW3_9CHLO</name>
<protein>
    <submittedName>
        <fullName evidence="2">Uncharacterized protein</fullName>
    </submittedName>
</protein>
<feature type="coiled-coil region" evidence="1">
    <location>
        <begin position="66"/>
        <end position="93"/>
    </location>
</feature>
<organism evidence="2 3">
    <name type="scientific">Apatococcus lobatus</name>
    <dbReference type="NCBI Taxonomy" id="904363"/>
    <lineage>
        <taxon>Eukaryota</taxon>
        <taxon>Viridiplantae</taxon>
        <taxon>Chlorophyta</taxon>
        <taxon>core chlorophytes</taxon>
        <taxon>Trebouxiophyceae</taxon>
        <taxon>Chlorellales</taxon>
        <taxon>Chlorellaceae</taxon>
        <taxon>Apatococcus</taxon>
    </lineage>
</organism>